<dbReference type="EMBL" id="VYZN01000018">
    <property type="protein sequence ID" value="KAE9537585.1"/>
    <property type="molecule type" value="Genomic_DNA"/>
</dbReference>
<feature type="compositionally biased region" description="Polar residues" evidence="1">
    <location>
        <begin position="1"/>
        <end position="24"/>
    </location>
</feature>
<evidence type="ECO:0000313" key="3">
    <source>
        <dbReference type="Proteomes" id="UP000475862"/>
    </source>
</evidence>
<protein>
    <submittedName>
        <fullName evidence="2">Uncharacterized protein</fullName>
    </submittedName>
</protein>
<comment type="caution">
    <text evidence="2">The sequence shown here is derived from an EMBL/GenBank/DDBJ whole genome shotgun (WGS) entry which is preliminary data.</text>
</comment>
<feature type="compositionally biased region" description="Polar residues" evidence="1">
    <location>
        <begin position="204"/>
        <end position="220"/>
    </location>
</feature>
<accession>A0A6G0TTV5</accession>
<feature type="compositionally biased region" description="Basic and acidic residues" evidence="1">
    <location>
        <begin position="224"/>
        <end position="239"/>
    </location>
</feature>
<keyword evidence="3" id="KW-1185">Reference proteome</keyword>
<organism evidence="2 3">
    <name type="scientific">Aphis glycines</name>
    <name type="common">Soybean aphid</name>
    <dbReference type="NCBI Taxonomy" id="307491"/>
    <lineage>
        <taxon>Eukaryota</taxon>
        <taxon>Metazoa</taxon>
        <taxon>Ecdysozoa</taxon>
        <taxon>Arthropoda</taxon>
        <taxon>Hexapoda</taxon>
        <taxon>Insecta</taxon>
        <taxon>Pterygota</taxon>
        <taxon>Neoptera</taxon>
        <taxon>Paraneoptera</taxon>
        <taxon>Hemiptera</taxon>
        <taxon>Sternorrhyncha</taxon>
        <taxon>Aphidomorpha</taxon>
        <taxon>Aphidoidea</taxon>
        <taxon>Aphididae</taxon>
        <taxon>Aphidini</taxon>
        <taxon>Aphis</taxon>
        <taxon>Aphis</taxon>
    </lineage>
</organism>
<gene>
    <name evidence="2" type="ORF">AGLY_006608</name>
</gene>
<proteinExistence type="predicted"/>
<evidence type="ECO:0000256" key="1">
    <source>
        <dbReference type="SAM" id="MobiDB-lite"/>
    </source>
</evidence>
<feature type="region of interest" description="Disordered" evidence="1">
    <location>
        <begin position="1"/>
        <end position="46"/>
    </location>
</feature>
<evidence type="ECO:0000313" key="2">
    <source>
        <dbReference type="EMBL" id="KAE9537585.1"/>
    </source>
</evidence>
<feature type="region of interest" description="Disordered" evidence="1">
    <location>
        <begin position="204"/>
        <end position="239"/>
    </location>
</feature>
<dbReference type="AlphaFoldDB" id="A0A6G0TTV5"/>
<sequence length="239" mass="25182">MEATSQNITTSPGSSDSPQETTSQGGQGSHAGSRTDPKTANIPAQALAGIHVDVQRCAQSNWNQAPHGDSGTSRRDASEVDKLKQKLRAQSAIISGLLSKLDLLKLISTLTKSPQVKDAIGATIESAAGLDGSRKAVIGAFNEVERASRQAPAVHPSTSPASQKAILSICQEIKSSIAKQQEDISSLLTSCPLPAPTYAKALTAVTNNQSARQKASNHSTPAPRETEPEGWTRAERKKR</sequence>
<reference evidence="2 3" key="1">
    <citation type="submission" date="2019-08" db="EMBL/GenBank/DDBJ databases">
        <title>The genome of the soybean aphid Biotype 1, its phylome, world population structure and adaptation to the North American continent.</title>
        <authorList>
            <person name="Giordano R."/>
            <person name="Donthu R.K."/>
            <person name="Hernandez A.G."/>
            <person name="Wright C.L."/>
            <person name="Zimin A.V."/>
        </authorList>
    </citation>
    <scope>NUCLEOTIDE SEQUENCE [LARGE SCALE GENOMIC DNA]</scope>
    <source>
        <tissue evidence="2">Whole aphids</tissue>
    </source>
</reference>
<name>A0A6G0TTV5_APHGL</name>
<dbReference type="Proteomes" id="UP000475862">
    <property type="component" value="Unassembled WGS sequence"/>
</dbReference>